<organism evidence="2 3">
    <name type="scientific">Phytophthora ramorum</name>
    <name type="common">Sudden oak death agent</name>
    <dbReference type="NCBI Taxonomy" id="164328"/>
    <lineage>
        <taxon>Eukaryota</taxon>
        <taxon>Sar</taxon>
        <taxon>Stramenopiles</taxon>
        <taxon>Oomycota</taxon>
        <taxon>Peronosporomycetes</taxon>
        <taxon>Peronosporales</taxon>
        <taxon>Peronosporaceae</taxon>
        <taxon>Phytophthora</taxon>
    </lineage>
</organism>
<dbReference type="GeneID" id="94224944"/>
<keyword evidence="1" id="KW-1133">Transmembrane helix</keyword>
<dbReference type="HOGENOM" id="CLU_1392636_0_0_1"/>
<reference evidence="2" key="2">
    <citation type="submission" date="2015-06" db="UniProtKB">
        <authorList>
            <consortium name="EnsemblProtists"/>
        </authorList>
    </citation>
    <scope>IDENTIFICATION</scope>
    <source>
        <strain evidence="2">Pr102</strain>
    </source>
</reference>
<dbReference type="Proteomes" id="UP000005238">
    <property type="component" value="Unassembled WGS sequence"/>
</dbReference>
<evidence type="ECO:0000256" key="1">
    <source>
        <dbReference type="SAM" id="Phobius"/>
    </source>
</evidence>
<dbReference type="eggNOG" id="ENOG502SAKS">
    <property type="taxonomic scope" value="Eukaryota"/>
</dbReference>
<feature type="transmembrane region" description="Helical" evidence="1">
    <location>
        <begin position="6"/>
        <end position="24"/>
    </location>
</feature>
<accession>H3GP23</accession>
<feature type="transmembrane region" description="Helical" evidence="1">
    <location>
        <begin position="137"/>
        <end position="155"/>
    </location>
</feature>
<proteinExistence type="predicted"/>
<dbReference type="EMBL" id="DS566028">
    <property type="status" value="NOT_ANNOTATED_CDS"/>
    <property type="molecule type" value="Genomic_DNA"/>
</dbReference>
<evidence type="ECO:0000313" key="2">
    <source>
        <dbReference type="EnsemblProtists" id="Phyra78406"/>
    </source>
</evidence>
<keyword evidence="1" id="KW-0812">Transmembrane</keyword>
<sequence>MDELQSVGLGLALGLVVVSFLALYPGEPFDYTTDCPDGCDNEHRSSSAANTISENDQLISSETPLAAAIGENQEQQIAAIEQAAQRVKIQKLQELLGLEKEKAGQLVQRAKDEAVDAVAADGRSPSSSYSASSTSAWLDRGFFAVMFGLLAWVLWQDYGINLLSVAAHMFPREAEVVYQVVAAPRGFLAQVVAMWE</sequence>
<evidence type="ECO:0000313" key="3">
    <source>
        <dbReference type="Proteomes" id="UP000005238"/>
    </source>
</evidence>
<dbReference type="InParanoid" id="H3GP23"/>
<protein>
    <submittedName>
        <fullName evidence="2">Uncharacterized protein</fullName>
    </submittedName>
</protein>
<dbReference type="VEuPathDB" id="FungiDB:KRP22_2564"/>
<reference evidence="3" key="1">
    <citation type="journal article" date="2006" name="Science">
        <title>Phytophthora genome sequences uncover evolutionary origins and mechanisms of pathogenesis.</title>
        <authorList>
            <person name="Tyler B.M."/>
            <person name="Tripathy S."/>
            <person name="Zhang X."/>
            <person name="Dehal P."/>
            <person name="Jiang R.H."/>
            <person name="Aerts A."/>
            <person name="Arredondo F.D."/>
            <person name="Baxter L."/>
            <person name="Bensasson D."/>
            <person name="Beynon J.L."/>
            <person name="Chapman J."/>
            <person name="Damasceno C.M."/>
            <person name="Dorrance A.E."/>
            <person name="Dou D."/>
            <person name="Dickerman A.W."/>
            <person name="Dubchak I.L."/>
            <person name="Garbelotto M."/>
            <person name="Gijzen M."/>
            <person name="Gordon S.G."/>
            <person name="Govers F."/>
            <person name="Grunwald N.J."/>
            <person name="Huang W."/>
            <person name="Ivors K.L."/>
            <person name="Jones R.W."/>
            <person name="Kamoun S."/>
            <person name="Krampis K."/>
            <person name="Lamour K.H."/>
            <person name="Lee M.K."/>
            <person name="McDonald W.H."/>
            <person name="Medina M."/>
            <person name="Meijer H.J."/>
            <person name="Nordberg E.K."/>
            <person name="Maclean D.J."/>
            <person name="Ospina-Giraldo M.D."/>
            <person name="Morris P.F."/>
            <person name="Phuntumart V."/>
            <person name="Putnam N.H."/>
            <person name="Rash S."/>
            <person name="Rose J.K."/>
            <person name="Sakihama Y."/>
            <person name="Salamov A.A."/>
            <person name="Savidor A."/>
            <person name="Scheuring C.F."/>
            <person name="Smith B.M."/>
            <person name="Sobral B.W."/>
            <person name="Terry A."/>
            <person name="Torto-Alalibo T.A."/>
            <person name="Win J."/>
            <person name="Xu Z."/>
            <person name="Zhang H."/>
            <person name="Grigoriev I.V."/>
            <person name="Rokhsar D.S."/>
            <person name="Boore J.L."/>
        </authorList>
    </citation>
    <scope>NUCLEOTIDE SEQUENCE [LARGE SCALE GENOMIC DNA]</scope>
    <source>
        <strain evidence="3">Pr102</strain>
    </source>
</reference>
<dbReference type="OMA" id="MAIADKC"/>
<dbReference type="EnsemblProtists" id="Phyra78406">
    <property type="protein sequence ID" value="Phyra78406"/>
    <property type="gene ID" value="Phyra78406"/>
</dbReference>
<dbReference type="AlphaFoldDB" id="H3GP23"/>
<name>H3GP23_PHYRM</name>
<keyword evidence="1" id="KW-0472">Membrane</keyword>
<dbReference type="RefSeq" id="XP_067748314.1">
    <property type="nucleotide sequence ID" value="XM_067889125.1"/>
</dbReference>
<dbReference type="OrthoDB" id="76049at2759"/>
<keyword evidence="3" id="KW-1185">Reference proteome</keyword>
<dbReference type="VEuPathDB" id="FungiDB:KRP23_4196"/>